<sequence>MAQATVLRVRDLDVRLAGREVLQDVTMDVVSGELMGLLGPNGAGKTTLLRSILGLIPKQRGTVEVATRNGSEMVSGRAARTHIGYVPQRHEFAWDYPISVYQCVLNGQAGKRGLFRRATVADHRAVAEALERVHLSALADRPIGQLSGGQRQRVLVARALASNPSLLLLDEPFTGMDFPSIELLCDVLDELCTTDGISALMITHDLPQAVHICDRITLLNGSVVASAAPRELRDPEPWTHTFGVRSDSPLLRALGLEKGAGTKETPTPKGASA</sequence>
<dbReference type="InterPro" id="IPR017871">
    <property type="entry name" value="ABC_transporter-like_CS"/>
</dbReference>
<dbReference type="SUPFAM" id="SSF52540">
    <property type="entry name" value="P-loop containing nucleoside triphosphate hydrolases"/>
    <property type="match status" value="1"/>
</dbReference>
<protein>
    <submittedName>
        <fullName evidence="5">ABC transport system ATP-binding protein</fullName>
        <ecNumber evidence="5">3.6.3.25</ecNumber>
    </submittedName>
</protein>
<dbReference type="PROSITE" id="PS00211">
    <property type="entry name" value="ABC_TRANSPORTER_1"/>
    <property type="match status" value="1"/>
</dbReference>
<keyword evidence="3 5" id="KW-0067">ATP-binding</keyword>
<keyword evidence="6" id="KW-1185">Reference proteome</keyword>
<dbReference type="GO" id="GO:0005524">
    <property type="term" value="F:ATP binding"/>
    <property type="evidence" value="ECO:0007669"/>
    <property type="project" value="UniProtKB-KW"/>
</dbReference>
<evidence type="ECO:0000256" key="2">
    <source>
        <dbReference type="ARBA" id="ARBA00022741"/>
    </source>
</evidence>
<dbReference type="Pfam" id="PF00005">
    <property type="entry name" value="ABC_tran"/>
    <property type="match status" value="1"/>
</dbReference>
<dbReference type="NCBIfam" id="TIGR03771">
    <property type="entry name" value="anch_rpt_ABC"/>
    <property type="match status" value="1"/>
</dbReference>
<dbReference type="eggNOG" id="COG1121">
    <property type="taxonomic scope" value="Bacteria"/>
</dbReference>
<evidence type="ECO:0000256" key="1">
    <source>
        <dbReference type="ARBA" id="ARBA00022448"/>
    </source>
</evidence>
<dbReference type="PANTHER" id="PTHR42734">
    <property type="entry name" value="METAL TRANSPORT SYSTEM ATP-BINDING PROTEIN TM_0124-RELATED"/>
    <property type="match status" value="1"/>
</dbReference>
<feature type="domain" description="ABC transporter" evidence="4">
    <location>
        <begin position="7"/>
        <end position="246"/>
    </location>
</feature>
<dbReference type="SMART" id="SM00382">
    <property type="entry name" value="AAA"/>
    <property type="match status" value="1"/>
</dbReference>
<dbReference type="InterPro" id="IPR003439">
    <property type="entry name" value="ABC_transporter-like_ATP-bd"/>
</dbReference>
<keyword evidence="5" id="KW-0378">Hydrolase</keyword>
<dbReference type="Gene3D" id="3.40.50.300">
    <property type="entry name" value="P-loop containing nucleotide triphosphate hydrolases"/>
    <property type="match status" value="1"/>
</dbReference>
<dbReference type="GO" id="GO:0016887">
    <property type="term" value="F:ATP hydrolysis activity"/>
    <property type="evidence" value="ECO:0007669"/>
    <property type="project" value="InterPro"/>
</dbReference>
<keyword evidence="1" id="KW-0813">Transport</keyword>
<evidence type="ECO:0000259" key="4">
    <source>
        <dbReference type="PROSITE" id="PS50893"/>
    </source>
</evidence>
<dbReference type="InterPro" id="IPR003593">
    <property type="entry name" value="AAA+_ATPase"/>
</dbReference>
<accession>F8E2D5</accession>
<dbReference type="EC" id="3.6.3.25" evidence="5"/>
<proteinExistence type="predicted"/>
<dbReference type="Proteomes" id="UP000000492">
    <property type="component" value="Chromosome"/>
</dbReference>
<dbReference type="EMBL" id="CP002857">
    <property type="protein sequence ID" value="AEI10253.1"/>
    <property type="molecule type" value="Genomic_DNA"/>
</dbReference>
<dbReference type="PROSITE" id="PS50893">
    <property type="entry name" value="ABC_TRANSPORTER_2"/>
    <property type="match status" value="1"/>
</dbReference>
<dbReference type="InterPro" id="IPR022508">
    <property type="entry name" value="ABC_trspt_anch-rpt_ATP-bd"/>
</dbReference>
<organism evidence="5 6">
    <name type="scientific">Corynebacterium resistens (strain DSM 45100 / JCM 12819 / GTC 2026 / SICGH 158)</name>
    <dbReference type="NCBI Taxonomy" id="662755"/>
    <lineage>
        <taxon>Bacteria</taxon>
        <taxon>Bacillati</taxon>
        <taxon>Actinomycetota</taxon>
        <taxon>Actinomycetes</taxon>
        <taxon>Mycobacteriales</taxon>
        <taxon>Corynebacteriaceae</taxon>
        <taxon>Corynebacterium</taxon>
    </lineage>
</organism>
<evidence type="ECO:0000313" key="5">
    <source>
        <dbReference type="EMBL" id="AEI10253.1"/>
    </source>
</evidence>
<evidence type="ECO:0000256" key="3">
    <source>
        <dbReference type="ARBA" id="ARBA00022840"/>
    </source>
</evidence>
<dbReference type="HOGENOM" id="CLU_000604_1_11_11"/>
<dbReference type="InterPro" id="IPR050153">
    <property type="entry name" value="Metal_Ion_Import_ABC"/>
</dbReference>
<evidence type="ECO:0000313" key="6">
    <source>
        <dbReference type="Proteomes" id="UP000000492"/>
    </source>
</evidence>
<reference evidence="5 6" key="1">
    <citation type="journal article" date="2012" name="BMC Genomics">
        <title>Complete genome sequence, lifestyle, and multi-drug resistance of the human pathogen Corynebacterium resistens DSM 45100 isolated from blood samples of a leukemia patient.</title>
        <authorList>
            <person name="Schroder J."/>
            <person name="Maus I."/>
            <person name="Meyer K."/>
            <person name="Wordemann S."/>
            <person name="Blom J."/>
            <person name="Jaenicke S."/>
            <person name="Schneider J."/>
            <person name="Trost E."/>
            <person name="Tauch A."/>
        </authorList>
    </citation>
    <scope>NUCLEOTIDE SEQUENCE [LARGE SCALE GENOMIC DNA]</scope>
    <source>
        <strain evidence="6">DSM 45100 / JCM 12819 / CCUG 50093 / GTC 2026 / SICGH 158</strain>
    </source>
</reference>
<dbReference type="KEGG" id="crd:CRES_1900"/>
<dbReference type="AlphaFoldDB" id="F8E2D5"/>
<gene>
    <name evidence="5" type="ordered locus">CRES_1900</name>
</gene>
<dbReference type="STRING" id="662755.CRES_1900"/>
<dbReference type="InterPro" id="IPR027417">
    <property type="entry name" value="P-loop_NTPase"/>
</dbReference>
<name>F8E2D5_CORRG</name>
<dbReference type="CDD" id="cd03235">
    <property type="entry name" value="ABC_Metallic_Cations"/>
    <property type="match status" value="1"/>
</dbReference>
<keyword evidence="2" id="KW-0547">Nucleotide-binding</keyword>